<sequence length="222" mass="25041">MDAPMNLQQDNQQDNQVDTRNWQEQERWQQCVRFHGHACPGLAIGFRQALIAMEALKVKRDGDEELFAVIETDACGADAVQWLTGCTIGKGNLIYRDRGKHALTLADRKSCQAVRVVTLPGESHRDRRSAELRAKVMAGEATPEERSEWSRLQQARMNDLLRMPVEALFRITAVPMPPVQKARLFNTVVCSRCGEPLAESRARLADGKPVCLDCHPDYSRGW</sequence>
<evidence type="ECO:0000259" key="5">
    <source>
        <dbReference type="Pfam" id="PF02663"/>
    </source>
</evidence>
<feature type="domain" description="Zinc finger DksA/TraR C4-type" evidence="4">
    <location>
        <begin position="186"/>
        <end position="219"/>
    </location>
</feature>
<dbReference type="STRING" id="498761.HM1_1872"/>
<dbReference type="Gene3D" id="3.30.1330.130">
    <property type="match status" value="1"/>
</dbReference>
<proteinExistence type="predicted"/>
<name>B0TFB3_HELMI</name>
<dbReference type="PIRSF" id="PIRSF006578">
    <property type="entry name" value="FwdE"/>
    <property type="match status" value="1"/>
</dbReference>
<keyword evidence="7" id="KW-1185">Reference proteome</keyword>
<evidence type="ECO:0000256" key="3">
    <source>
        <dbReference type="ARBA" id="ARBA00022833"/>
    </source>
</evidence>
<evidence type="ECO:0000256" key="2">
    <source>
        <dbReference type="ARBA" id="ARBA00022771"/>
    </source>
</evidence>
<gene>
    <name evidence="6" type="ORF">HM1_1872</name>
</gene>
<dbReference type="eggNOG" id="COG2191">
    <property type="taxonomic scope" value="Bacteria"/>
</dbReference>
<dbReference type="GO" id="GO:0008270">
    <property type="term" value="F:zinc ion binding"/>
    <property type="evidence" value="ECO:0007669"/>
    <property type="project" value="UniProtKB-KW"/>
</dbReference>
<dbReference type="KEGG" id="hmo:HM1_1872"/>
<dbReference type="InterPro" id="IPR053194">
    <property type="entry name" value="tRNA_methyltr_O"/>
</dbReference>
<dbReference type="Proteomes" id="UP000008550">
    <property type="component" value="Chromosome"/>
</dbReference>
<evidence type="ECO:0000313" key="6">
    <source>
        <dbReference type="EMBL" id="ABZ84430.1"/>
    </source>
</evidence>
<protein>
    <submittedName>
        <fullName evidence="6">Formylmethanofuran dehydrogenase, subunit e</fullName>
    </submittedName>
</protein>
<reference evidence="6 7" key="1">
    <citation type="journal article" date="2008" name="J. Bacteriol.">
        <title>The genome of Heliobacterium modesticaldum, a phototrophic representative of the Firmicutes containing the simplest photosynthetic apparatus.</title>
        <authorList>
            <person name="Sattley W.M."/>
            <person name="Madigan M.T."/>
            <person name="Swingley W.D."/>
            <person name="Cheung P.C."/>
            <person name="Clocksin K.M."/>
            <person name="Conrad A.L."/>
            <person name="Dejesa L.C."/>
            <person name="Honchak B.M."/>
            <person name="Jung D.O."/>
            <person name="Karbach L.E."/>
            <person name="Kurdoglu A."/>
            <person name="Lahiri S."/>
            <person name="Mastrian S.D."/>
            <person name="Page L.E."/>
            <person name="Taylor H.L."/>
            <person name="Wang Z.T."/>
            <person name="Raymond J."/>
            <person name="Chen M."/>
            <person name="Blankenship R.E."/>
            <person name="Touchman J.W."/>
        </authorList>
    </citation>
    <scope>NUCLEOTIDE SEQUENCE [LARGE SCALE GENOMIC DNA]</scope>
    <source>
        <strain evidence="7">ATCC 51547 / Ice1</strain>
    </source>
</reference>
<dbReference type="PANTHER" id="PTHR39418:SF1">
    <property type="entry name" value="DEHYDROGENASE"/>
    <property type="match status" value="1"/>
</dbReference>
<evidence type="ECO:0000256" key="1">
    <source>
        <dbReference type="ARBA" id="ARBA00022723"/>
    </source>
</evidence>
<feature type="domain" description="Formylmethanofuran dehydrogenase subunit E" evidence="5">
    <location>
        <begin position="34"/>
        <end position="169"/>
    </location>
</feature>
<evidence type="ECO:0000259" key="4">
    <source>
        <dbReference type="Pfam" id="PF01258"/>
    </source>
</evidence>
<organism evidence="6 7">
    <name type="scientific">Heliobacterium modesticaldum (strain ATCC 51547 / Ice1)</name>
    <dbReference type="NCBI Taxonomy" id="498761"/>
    <lineage>
        <taxon>Bacteria</taxon>
        <taxon>Bacillati</taxon>
        <taxon>Bacillota</taxon>
        <taxon>Clostridia</taxon>
        <taxon>Eubacteriales</taxon>
        <taxon>Heliobacteriaceae</taxon>
        <taxon>Heliomicrobium</taxon>
    </lineage>
</organism>
<keyword evidence="3" id="KW-0862">Zinc</keyword>
<dbReference type="Pfam" id="PF01258">
    <property type="entry name" value="zf-dskA_traR"/>
    <property type="match status" value="1"/>
</dbReference>
<dbReference type="InterPro" id="IPR000962">
    <property type="entry name" value="Znf_DskA_TraR"/>
</dbReference>
<keyword evidence="2" id="KW-0863">Zinc-finger</keyword>
<dbReference type="PANTHER" id="PTHR39418">
    <property type="entry name" value="DEHYDROGENASE-RELATED"/>
    <property type="match status" value="1"/>
</dbReference>
<evidence type="ECO:0000313" key="7">
    <source>
        <dbReference type="Proteomes" id="UP000008550"/>
    </source>
</evidence>
<dbReference type="Pfam" id="PF02663">
    <property type="entry name" value="FmdE"/>
    <property type="match status" value="1"/>
</dbReference>
<dbReference type="InterPro" id="IPR026328">
    <property type="entry name" value="FmdE"/>
</dbReference>
<keyword evidence="1" id="KW-0479">Metal-binding</keyword>
<accession>B0TFB3</accession>
<dbReference type="EMBL" id="CP000930">
    <property type="protein sequence ID" value="ABZ84430.1"/>
    <property type="molecule type" value="Genomic_DNA"/>
</dbReference>
<dbReference type="SUPFAM" id="SSF143555">
    <property type="entry name" value="FwdE-like"/>
    <property type="match status" value="1"/>
</dbReference>
<dbReference type="InterPro" id="IPR003814">
    <property type="entry name" value="FmdEsu_dom"/>
</dbReference>
<dbReference type="AlphaFoldDB" id="B0TFB3"/>
<dbReference type="HOGENOM" id="CLU_087508_0_0_9"/>